<name>A0ABR0B4V9_9CRUS</name>
<protein>
    <submittedName>
        <fullName evidence="1">Uncharacterized protein</fullName>
    </submittedName>
</protein>
<evidence type="ECO:0000313" key="2">
    <source>
        <dbReference type="Proteomes" id="UP001234178"/>
    </source>
</evidence>
<keyword evidence="2" id="KW-1185">Reference proteome</keyword>
<comment type="caution">
    <text evidence="1">The sequence shown here is derived from an EMBL/GenBank/DDBJ whole genome shotgun (WGS) entry which is preliminary data.</text>
</comment>
<evidence type="ECO:0000313" key="1">
    <source>
        <dbReference type="EMBL" id="KAK4036690.1"/>
    </source>
</evidence>
<proteinExistence type="predicted"/>
<dbReference type="Proteomes" id="UP001234178">
    <property type="component" value="Unassembled WGS sequence"/>
</dbReference>
<reference evidence="1 2" key="1">
    <citation type="journal article" date="2023" name="Nucleic Acids Res.">
        <title>The hologenome of Daphnia magna reveals possible DNA methylation and microbiome-mediated evolution of the host genome.</title>
        <authorList>
            <person name="Chaturvedi A."/>
            <person name="Li X."/>
            <person name="Dhandapani V."/>
            <person name="Marshall H."/>
            <person name="Kissane S."/>
            <person name="Cuenca-Cambronero M."/>
            <person name="Asole G."/>
            <person name="Calvet F."/>
            <person name="Ruiz-Romero M."/>
            <person name="Marangio P."/>
            <person name="Guigo R."/>
            <person name="Rago D."/>
            <person name="Mirbahai L."/>
            <person name="Eastwood N."/>
            <person name="Colbourne J.K."/>
            <person name="Zhou J."/>
            <person name="Mallon E."/>
            <person name="Orsini L."/>
        </authorList>
    </citation>
    <scope>NUCLEOTIDE SEQUENCE [LARGE SCALE GENOMIC DNA]</scope>
    <source>
        <strain evidence="1">LRV0_1</strain>
    </source>
</reference>
<dbReference type="EMBL" id="JAOYFB010000040">
    <property type="protein sequence ID" value="KAK4036690.1"/>
    <property type="molecule type" value="Genomic_DNA"/>
</dbReference>
<accession>A0ABR0B4V9</accession>
<sequence>MLFINSSSKKYKVFEISVAPPTFSVTSETLQCIGLLKLDCNVIDTHRSTILLKQPLLQDCRIA</sequence>
<organism evidence="1 2">
    <name type="scientific">Daphnia magna</name>
    <dbReference type="NCBI Taxonomy" id="35525"/>
    <lineage>
        <taxon>Eukaryota</taxon>
        <taxon>Metazoa</taxon>
        <taxon>Ecdysozoa</taxon>
        <taxon>Arthropoda</taxon>
        <taxon>Crustacea</taxon>
        <taxon>Branchiopoda</taxon>
        <taxon>Diplostraca</taxon>
        <taxon>Cladocera</taxon>
        <taxon>Anomopoda</taxon>
        <taxon>Daphniidae</taxon>
        <taxon>Daphnia</taxon>
    </lineage>
</organism>
<gene>
    <name evidence="1" type="ORF">OUZ56_028731</name>
</gene>